<dbReference type="InterPro" id="IPR050131">
    <property type="entry name" value="Peptidase_S8_subtilisin-like"/>
</dbReference>
<sequence length="542" mass="55362">MTKRKSLPLLAAALLAGTGCAALSAPAAAAAPAGAGAVLEVKLASGVGISAVRQALSDREITRTTPLFAQLGNRLNVLRPVSTQAPQAQAPGLERWHRVRLAPGVDAQAAARELTALPDVEVAYPQPVGSDTTTPDLSAGQTYGDSVTSSGIDVDYAHTVPGGKGGNVKVVDLEQGWNTQHEDLSKLRLSGALIPNGTPDIIASSKEHGTAVTGVIGADDNGFGVTGLVPDAGLHYTNVVSQENGYDLANAILTAGAGVDVGDILLIEQHVPFCNDWAPMEVWDSVYDAIVTVVQSGRHVVEAAGNGNQDLNDTSCFGPRFPSDKPDSGAILVGAGAAPGCTGTPRSKLGFSNYGTRVDLQGWGECVTTTGYGGLHGTGPNDNYTAYFSGTSSASPIVASALASLLSAAEADGEVLTPAEAREILIATGTAQSGTQHIGPLPNLYTAIGNYLAGVNFPERVAYPGPRQSSVGVPTGLIMQAWDGNDDPLVYWATGLPPGLGISGTTGQISGTPVVAGTYTVSVYASDSYTGPAQTTFTWTVS</sequence>
<dbReference type="InterPro" id="IPR015919">
    <property type="entry name" value="Cadherin-like_sf"/>
</dbReference>
<dbReference type="PROSITE" id="PS00137">
    <property type="entry name" value="SUBTILASE_HIS"/>
    <property type="match status" value="1"/>
</dbReference>
<organism evidence="8 9">
    <name type="scientific">Saccharothrix algeriensis</name>
    <dbReference type="NCBI Taxonomy" id="173560"/>
    <lineage>
        <taxon>Bacteria</taxon>
        <taxon>Bacillati</taxon>
        <taxon>Actinomycetota</taxon>
        <taxon>Actinomycetes</taxon>
        <taxon>Pseudonocardiales</taxon>
        <taxon>Pseudonocardiaceae</taxon>
        <taxon>Saccharothrix</taxon>
    </lineage>
</organism>
<keyword evidence="4" id="KW-0720">Serine protease</keyword>
<keyword evidence="3" id="KW-0378">Hydrolase</keyword>
<feature type="domain" description="Peptidase S8/S53" evidence="7">
    <location>
        <begin position="168"/>
        <end position="431"/>
    </location>
</feature>
<reference evidence="8 9" key="1">
    <citation type="submission" date="2021-01" db="EMBL/GenBank/DDBJ databases">
        <title>Sequencing the genomes of 1000 actinobacteria strains.</title>
        <authorList>
            <person name="Klenk H.-P."/>
        </authorList>
    </citation>
    <scope>NUCLEOTIDE SEQUENCE [LARGE SCALE GENOMIC DNA]</scope>
    <source>
        <strain evidence="8 9">DSM 44581</strain>
    </source>
</reference>
<protein>
    <recommendedName>
        <fullName evidence="7">Peptidase S8/S53 domain-containing protein</fullName>
    </recommendedName>
</protein>
<evidence type="ECO:0000256" key="3">
    <source>
        <dbReference type="ARBA" id="ARBA00022801"/>
    </source>
</evidence>
<dbReference type="InterPro" id="IPR036852">
    <property type="entry name" value="Peptidase_S8/S53_dom_sf"/>
</dbReference>
<gene>
    <name evidence="8" type="ORF">JOE68_005236</name>
</gene>
<evidence type="ECO:0000256" key="1">
    <source>
        <dbReference type="ARBA" id="ARBA00011073"/>
    </source>
</evidence>
<dbReference type="Gene3D" id="2.60.40.10">
    <property type="entry name" value="Immunoglobulins"/>
    <property type="match status" value="1"/>
</dbReference>
<comment type="similarity">
    <text evidence="1 5">Belongs to the peptidase S8 family.</text>
</comment>
<evidence type="ECO:0000256" key="6">
    <source>
        <dbReference type="SAM" id="SignalP"/>
    </source>
</evidence>
<dbReference type="InterPro" id="IPR013783">
    <property type="entry name" value="Ig-like_fold"/>
</dbReference>
<evidence type="ECO:0000256" key="2">
    <source>
        <dbReference type="ARBA" id="ARBA00022670"/>
    </source>
</evidence>
<feature type="chain" id="PRO_5045716854" description="Peptidase S8/S53 domain-containing protein" evidence="6">
    <location>
        <begin position="22"/>
        <end position="542"/>
    </location>
</feature>
<dbReference type="Pfam" id="PF05345">
    <property type="entry name" value="He_PIG"/>
    <property type="match status" value="1"/>
</dbReference>
<dbReference type="PRINTS" id="PR00723">
    <property type="entry name" value="SUBTILISIN"/>
</dbReference>
<feature type="signal peptide" evidence="6">
    <location>
        <begin position="1"/>
        <end position="21"/>
    </location>
</feature>
<dbReference type="Proteomes" id="UP001195724">
    <property type="component" value="Unassembled WGS sequence"/>
</dbReference>
<evidence type="ECO:0000256" key="4">
    <source>
        <dbReference type="ARBA" id="ARBA00022825"/>
    </source>
</evidence>
<dbReference type="InterPro" id="IPR015500">
    <property type="entry name" value="Peptidase_S8_subtilisin-rel"/>
</dbReference>
<dbReference type="SUPFAM" id="SSF52743">
    <property type="entry name" value="Subtilisin-like"/>
    <property type="match status" value="1"/>
</dbReference>
<dbReference type="RefSeq" id="WP_204844917.1">
    <property type="nucleotide sequence ID" value="NZ_JAFBCL010000001.1"/>
</dbReference>
<comment type="caution">
    <text evidence="5">Lacks conserved residue(s) required for the propagation of feature annotation.</text>
</comment>
<evidence type="ECO:0000313" key="8">
    <source>
        <dbReference type="EMBL" id="MBM7814371.1"/>
    </source>
</evidence>
<evidence type="ECO:0000256" key="5">
    <source>
        <dbReference type="PROSITE-ProRule" id="PRU01240"/>
    </source>
</evidence>
<name>A0ABS2SDR2_9PSEU</name>
<proteinExistence type="inferred from homology"/>
<dbReference type="Gene3D" id="3.40.50.200">
    <property type="entry name" value="Peptidase S8/S53 domain"/>
    <property type="match status" value="1"/>
</dbReference>
<dbReference type="Pfam" id="PF00082">
    <property type="entry name" value="Peptidase_S8"/>
    <property type="match status" value="1"/>
</dbReference>
<dbReference type="PROSITE" id="PS51892">
    <property type="entry name" value="SUBTILASE"/>
    <property type="match status" value="1"/>
</dbReference>
<evidence type="ECO:0000259" key="7">
    <source>
        <dbReference type="Pfam" id="PF00082"/>
    </source>
</evidence>
<evidence type="ECO:0000313" key="9">
    <source>
        <dbReference type="Proteomes" id="UP001195724"/>
    </source>
</evidence>
<dbReference type="InterPro" id="IPR000209">
    <property type="entry name" value="Peptidase_S8/S53_dom"/>
</dbReference>
<dbReference type="InterPro" id="IPR022398">
    <property type="entry name" value="Peptidase_S8_His-AS"/>
</dbReference>
<dbReference type="PANTHER" id="PTHR43806">
    <property type="entry name" value="PEPTIDASE S8"/>
    <property type="match status" value="1"/>
</dbReference>
<keyword evidence="6" id="KW-0732">Signal</keyword>
<keyword evidence="9" id="KW-1185">Reference proteome</keyword>
<dbReference type="SUPFAM" id="SSF49313">
    <property type="entry name" value="Cadherin-like"/>
    <property type="match status" value="1"/>
</dbReference>
<comment type="caution">
    <text evidence="8">The sequence shown here is derived from an EMBL/GenBank/DDBJ whole genome shotgun (WGS) entry which is preliminary data.</text>
</comment>
<dbReference type="PANTHER" id="PTHR43806:SF11">
    <property type="entry name" value="CEREVISIN-RELATED"/>
    <property type="match status" value="1"/>
</dbReference>
<dbReference type="EMBL" id="JAFBCL010000001">
    <property type="protein sequence ID" value="MBM7814371.1"/>
    <property type="molecule type" value="Genomic_DNA"/>
</dbReference>
<dbReference type="PROSITE" id="PS51257">
    <property type="entry name" value="PROKAR_LIPOPROTEIN"/>
    <property type="match status" value="1"/>
</dbReference>
<accession>A0ABS2SDR2</accession>
<keyword evidence="2" id="KW-0645">Protease</keyword>